<dbReference type="GeneID" id="19109913"/>
<dbReference type="HOGENOM" id="CLU_1053697_0_0_1"/>
<dbReference type="RefSeq" id="XP_007673463.1">
    <property type="nucleotide sequence ID" value="XM_007675273.1"/>
</dbReference>
<name>M2NJ35_BAUPA</name>
<protein>
    <recommendedName>
        <fullName evidence="3">SnoaL-like domain-containing protein</fullName>
    </recommendedName>
</protein>
<evidence type="ECO:0000313" key="2">
    <source>
        <dbReference type="Proteomes" id="UP000011761"/>
    </source>
</evidence>
<reference evidence="1 2" key="1">
    <citation type="journal article" date="2012" name="PLoS Pathog.">
        <title>Diverse lifestyles and strategies of plant pathogenesis encoded in the genomes of eighteen Dothideomycetes fungi.</title>
        <authorList>
            <person name="Ohm R.A."/>
            <person name="Feau N."/>
            <person name="Henrissat B."/>
            <person name="Schoch C.L."/>
            <person name="Horwitz B.A."/>
            <person name="Barry K.W."/>
            <person name="Condon B.J."/>
            <person name="Copeland A.C."/>
            <person name="Dhillon B."/>
            <person name="Glaser F."/>
            <person name="Hesse C.N."/>
            <person name="Kosti I."/>
            <person name="LaButti K."/>
            <person name="Lindquist E.A."/>
            <person name="Lucas S."/>
            <person name="Salamov A.A."/>
            <person name="Bradshaw R.E."/>
            <person name="Ciuffetti L."/>
            <person name="Hamelin R.C."/>
            <person name="Kema G.H.J."/>
            <person name="Lawrence C."/>
            <person name="Scott J.A."/>
            <person name="Spatafora J.W."/>
            <person name="Turgeon B.G."/>
            <person name="de Wit P.J.G.M."/>
            <person name="Zhong S."/>
            <person name="Goodwin S.B."/>
            <person name="Grigoriev I.V."/>
        </authorList>
    </citation>
    <scope>NUCLEOTIDE SEQUENCE [LARGE SCALE GENOMIC DNA]</scope>
    <source>
        <strain evidence="1 2">UAMH 10762</strain>
    </source>
</reference>
<organism evidence="1 2">
    <name type="scientific">Baudoinia panamericana (strain UAMH 10762)</name>
    <name type="common">Angels' share fungus</name>
    <name type="synonym">Baudoinia compniacensis (strain UAMH 10762)</name>
    <dbReference type="NCBI Taxonomy" id="717646"/>
    <lineage>
        <taxon>Eukaryota</taxon>
        <taxon>Fungi</taxon>
        <taxon>Dikarya</taxon>
        <taxon>Ascomycota</taxon>
        <taxon>Pezizomycotina</taxon>
        <taxon>Dothideomycetes</taxon>
        <taxon>Dothideomycetidae</taxon>
        <taxon>Mycosphaerellales</taxon>
        <taxon>Teratosphaeriaceae</taxon>
        <taxon>Baudoinia</taxon>
    </lineage>
</organism>
<dbReference type="KEGG" id="bcom:BAUCODRAFT_22635"/>
<keyword evidence="2" id="KW-1185">Reference proteome</keyword>
<accession>M2NJ35</accession>
<dbReference type="EMBL" id="KB445552">
    <property type="protein sequence ID" value="EMC99404.1"/>
    <property type="molecule type" value="Genomic_DNA"/>
</dbReference>
<dbReference type="AlphaFoldDB" id="M2NJ35"/>
<sequence length="264" mass="29672">MFHSSISTYFNVSIRVKRRLPVHFTTAEPVMEYTKLNPRELLVEWQYSRHRDRISTLIDGTISWTALRQLLPEYDRASGQEEYFPNEALRVTTSAASVTESAPSHDLATAAPIRLDLGETATYLEAASRQLFDFFNTRTLTTSPVALNLIDPTVHGDFDDYPETHTSAELVNMLHSMATSHPSWRIEVVNTTAHVSEDATSGAAWMTLRVSGLPYDGFEGLARESICLMDWRRRDLGDGRGAVWLLVGQTVRRGLGCFSKYGDP</sequence>
<gene>
    <name evidence="1" type="ORF">BAUCODRAFT_22635</name>
</gene>
<proteinExistence type="predicted"/>
<dbReference type="Proteomes" id="UP000011761">
    <property type="component" value="Unassembled WGS sequence"/>
</dbReference>
<evidence type="ECO:0008006" key="3">
    <source>
        <dbReference type="Google" id="ProtNLM"/>
    </source>
</evidence>
<evidence type="ECO:0000313" key="1">
    <source>
        <dbReference type="EMBL" id="EMC99404.1"/>
    </source>
</evidence>